<evidence type="ECO:0000313" key="2">
    <source>
        <dbReference type="Proteomes" id="UP000688947"/>
    </source>
</evidence>
<dbReference type="AlphaFoldDB" id="A0A8T1V362"/>
<gene>
    <name evidence="1" type="ORF">JG687_00000639</name>
</gene>
<comment type="caution">
    <text evidence="1">The sequence shown here is derived from an EMBL/GenBank/DDBJ whole genome shotgun (WGS) entry which is preliminary data.</text>
</comment>
<dbReference type="EMBL" id="JAENGZ010000013">
    <property type="protein sequence ID" value="KAG6973925.1"/>
    <property type="molecule type" value="Genomic_DNA"/>
</dbReference>
<organism evidence="1 2">
    <name type="scientific">Phytophthora cactorum</name>
    <dbReference type="NCBI Taxonomy" id="29920"/>
    <lineage>
        <taxon>Eukaryota</taxon>
        <taxon>Sar</taxon>
        <taxon>Stramenopiles</taxon>
        <taxon>Oomycota</taxon>
        <taxon>Peronosporomycetes</taxon>
        <taxon>Peronosporales</taxon>
        <taxon>Peronosporaceae</taxon>
        <taxon>Phytophthora</taxon>
    </lineage>
</organism>
<dbReference type="Proteomes" id="UP000688947">
    <property type="component" value="Unassembled WGS sequence"/>
</dbReference>
<name>A0A8T1V362_9STRA</name>
<dbReference type="PANTHER" id="PTHR40866:SF1">
    <property type="entry name" value="BED-TYPE DOMAIN-CONTAINING PROTEIN"/>
    <property type="match status" value="1"/>
</dbReference>
<reference evidence="1" key="1">
    <citation type="submission" date="2021-01" db="EMBL/GenBank/DDBJ databases">
        <title>Phytophthora aleatoria, a newly-described species from Pinus radiata is distinct from Phytophthora cactorum isolates based on comparative genomics.</title>
        <authorList>
            <person name="Mcdougal R."/>
            <person name="Panda P."/>
            <person name="Williams N."/>
            <person name="Studholme D.J."/>
        </authorList>
    </citation>
    <scope>NUCLEOTIDE SEQUENCE</scope>
    <source>
        <strain evidence="1">NZFS 3830</strain>
    </source>
</reference>
<protein>
    <submittedName>
        <fullName evidence="1">Uncharacterized protein</fullName>
    </submittedName>
</protein>
<dbReference type="OrthoDB" id="107123at2759"/>
<sequence length="99" mass="11351">MLSVYEKDIDMVRFIVGDNCATNQSIATRLGVPLIGCASHRFNLAVNRFLQSYHTQFDLTIQLRHVKTAAALAKATSYKSIKANCTRWWSTFEMLERYC</sequence>
<dbReference type="PANTHER" id="PTHR40866">
    <property type="entry name" value="BED-TYPE DOMAIN-CONTAINING PROTEIN"/>
    <property type="match status" value="1"/>
</dbReference>
<evidence type="ECO:0000313" key="1">
    <source>
        <dbReference type="EMBL" id="KAG6973925.1"/>
    </source>
</evidence>
<proteinExistence type="predicted"/>
<accession>A0A8T1V362</accession>